<reference evidence="1" key="1">
    <citation type="submission" date="2020-11" db="EMBL/GenBank/DDBJ databases">
        <authorList>
            <person name="Tran Van P."/>
        </authorList>
    </citation>
    <scope>NUCLEOTIDE SEQUENCE</scope>
</reference>
<organism evidence="1">
    <name type="scientific">Timema bartmani</name>
    <dbReference type="NCBI Taxonomy" id="61472"/>
    <lineage>
        <taxon>Eukaryota</taxon>
        <taxon>Metazoa</taxon>
        <taxon>Ecdysozoa</taxon>
        <taxon>Arthropoda</taxon>
        <taxon>Hexapoda</taxon>
        <taxon>Insecta</taxon>
        <taxon>Pterygota</taxon>
        <taxon>Neoptera</taxon>
        <taxon>Polyneoptera</taxon>
        <taxon>Phasmatodea</taxon>
        <taxon>Timematodea</taxon>
        <taxon>Timematoidea</taxon>
        <taxon>Timematidae</taxon>
        <taxon>Timema</taxon>
    </lineage>
</organism>
<name>A0A7R9I105_9NEOP</name>
<sequence>MALKQNKDEQANIGKKAKACGALATCDETVCFKDWHHFSSNLPASTSELLGIVSYCPFGSYAQHQLNFVVLTDSNCAVLKEGFPFMRLLARCRAMQLSLNPLDSGYTILKRKHYYILPNDPSCFPINLLPPLTPFFLITRAAPPVFKLTSRQWFNYKITETISLGEV</sequence>
<evidence type="ECO:0000313" key="1">
    <source>
        <dbReference type="EMBL" id="CAD7443584.1"/>
    </source>
</evidence>
<dbReference type="AlphaFoldDB" id="A0A7R9I105"/>
<protein>
    <submittedName>
        <fullName evidence="1">Uncharacterized protein</fullName>
    </submittedName>
</protein>
<accession>A0A7R9I105</accession>
<gene>
    <name evidence="1" type="ORF">TBIB3V08_LOCUS5986</name>
</gene>
<dbReference type="EMBL" id="OD566214">
    <property type="protein sequence ID" value="CAD7443584.1"/>
    <property type="molecule type" value="Genomic_DNA"/>
</dbReference>
<proteinExistence type="predicted"/>